<dbReference type="STRING" id="1314781.A0A165FCI3"/>
<dbReference type="SMART" id="SM00382">
    <property type="entry name" value="AAA"/>
    <property type="match status" value="1"/>
</dbReference>
<gene>
    <name evidence="15" type="ORF">EXIGLDRAFT_772359</name>
</gene>
<organism evidence="15 16">
    <name type="scientific">Exidia glandulosa HHB12029</name>
    <dbReference type="NCBI Taxonomy" id="1314781"/>
    <lineage>
        <taxon>Eukaryota</taxon>
        <taxon>Fungi</taxon>
        <taxon>Dikarya</taxon>
        <taxon>Basidiomycota</taxon>
        <taxon>Agaricomycotina</taxon>
        <taxon>Agaricomycetes</taxon>
        <taxon>Auriculariales</taxon>
        <taxon>Exidiaceae</taxon>
        <taxon>Exidia</taxon>
    </lineage>
</organism>
<dbReference type="Proteomes" id="UP000077266">
    <property type="component" value="Unassembled WGS sequence"/>
</dbReference>
<evidence type="ECO:0000256" key="10">
    <source>
        <dbReference type="ARBA" id="ARBA00023136"/>
    </source>
</evidence>
<dbReference type="InterPro" id="IPR003593">
    <property type="entry name" value="AAA+_ATPase"/>
</dbReference>
<accession>A0A165FCI3</accession>
<feature type="domain" description="BCS1 N-terminal" evidence="14">
    <location>
        <begin position="34"/>
        <end position="354"/>
    </location>
</feature>
<evidence type="ECO:0000256" key="6">
    <source>
        <dbReference type="ARBA" id="ARBA00022801"/>
    </source>
</evidence>
<proteinExistence type="inferred from homology"/>
<dbReference type="Pfam" id="PF08740">
    <property type="entry name" value="BCS1_N"/>
    <property type="match status" value="2"/>
</dbReference>
<dbReference type="InterPro" id="IPR050747">
    <property type="entry name" value="Mitochondrial_chaperone_BCS1"/>
</dbReference>
<dbReference type="GO" id="GO:0016887">
    <property type="term" value="F:ATP hydrolysis activity"/>
    <property type="evidence" value="ECO:0007669"/>
    <property type="project" value="InterPro"/>
</dbReference>
<dbReference type="AlphaFoldDB" id="A0A165FCI3"/>
<dbReference type="InterPro" id="IPR057495">
    <property type="entry name" value="AAA_lid_BCS1"/>
</dbReference>
<dbReference type="PANTHER" id="PTHR23070">
    <property type="entry name" value="BCS1 AAA-TYPE ATPASE"/>
    <property type="match status" value="1"/>
</dbReference>
<dbReference type="GO" id="GO:0005524">
    <property type="term" value="F:ATP binding"/>
    <property type="evidence" value="ECO:0007669"/>
    <property type="project" value="UniProtKB-KW"/>
</dbReference>
<keyword evidence="3" id="KW-0812">Transmembrane</keyword>
<evidence type="ECO:0000313" key="16">
    <source>
        <dbReference type="Proteomes" id="UP000077266"/>
    </source>
</evidence>
<evidence type="ECO:0000256" key="11">
    <source>
        <dbReference type="ARBA" id="ARBA00048778"/>
    </source>
</evidence>
<dbReference type="GO" id="GO:0005743">
    <property type="term" value="C:mitochondrial inner membrane"/>
    <property type="evidence" value="ECO:0007669"/>
    <property type="project" value="UniProtKB-SubCell"/>
</dbReference>
<keyword evidence="10" id="KW-0472">Membrane</keyword>
<evidence type="ECO:0000256" key="1">
    <source>
        <dbReference type="ARBA" id="ARBA00004434"/>
    </source>
</evidence>
<dbReference type="Gene3D" id="3.40.50.300">
    <property type="entry name" value="P-loop containing nucleotide triphosphate hydrolases"/>
    <property type="match status" value="1"/>
</dbReference>
<comment type="catalytic activity">
    <reaction evidence="11">
        <text>ATP + H2O = ADP + phosphate + H(+)</text>
        <dbReference type="Rhea" id="RHEA:13065"/>
        <dbReference type="ChEBI" id="CHEBI:15377"/>
        <dbReference type="ChEBI" id="CHEBI:15378"/>
        <dbReference type="ChEBI" id="CHEBI:30616"/>
        <dbReference type="ChEBI" id="CHEBI:43474"/>
        <dbReference type="ChEBI" id="CHEBI:456216"/>
    </reaction>
    <physiologicalReaction direction="left-to-right" evidence="11">
        <dbReference type="Rhea" id="RHEA:13066"/>
    </physiologicalReaction>
</comment>
<evidence type="ECO:0000256" key="12">
    <source>
        <dbReference type="RuleBase" id="RU003651"/>
    </source>
</evidence>
<evidence type="ECO:0000256" key="2">
    <source>
        <dbReference type="ARBA" id="ARBA00007448"/>
    </source>
</evidence>
<feature type="domain" description="AAA+ ATPase" evidence="13">
    <location>
        <begin position="385"/>
        <end position="539"/>
    </location>
</feature>
<keyword evidence="7 12" id="KW-0067">ATP-binding</keyword>
<keyword evidence="9" id="KW-0496">Mitochondrion</keyword>
<dbReference type="SMART" id="SM01024">
    <property type="entry name" value="BCS1_N"/>
    <property type="match status" value="1"/>
</dbReference>
<dbReference type="InterPro" id="IPR003959">
    <property type="entry name" value="ATPase_AAA_core"/>
</dbReference>
<comment type="similarity">
    <text evidence="2">Belongs to the AAA ATPase family. BCS1 subfamily.</text>
</comment>
<dbReference type="InterPro" id="IPR003960">
    <property type="entry name" value="ATPase_AAA_CS"/>
</dbReference>
<reference evidence="15 16" key="1">
    <citation type="journal article" date="2016" name="Mol. Biol. Evol.">
        <title>Comparative Genomics of Early-Diverging Mushroom-Forming Fungi Provides Insights into the Origins of Lignocellulose Decay Capabilities.</title>
        <authorList>
            <person name="Nagy L.G."/>
            <person name="Riley R."/>
            <person name="Tritt A."/>
            <person name="Adam C."/>
            <person name="Daum C."/>
            <person name="Floudas D."/>
            <person name="Sun H."/>
            <person name="Yadav J.S."/>
            <person name="Pangilinan J."/>
            <person name="Larsson K.H."/>
            <person name="Matsuura K."/>
            <person name="Barry K."/>
            <person name="Labutti K."/>
            <person name="Kuo R."/>
            <person name="Ohm R.A."/>
            <person name="Bhattacharya S.S."/>
            <person name="Shirouzu T."/>
            <person name="Yoshinaga Y."/>
            <person name="Martin F.M."/>
            <person name="Grigoriev I.V."/>
            <person name="Hibbett D.S."/>
        </authorList>
    </citation>
    <scope>NUCLEOTIDE SEQUENCE [LARGE SCALE GENOMIC DNA]</scope>
    <source>
        <strain evidence="15 16">HHB12029</strain>
    </source>
</reference>
<evidence type="ECO:0000259" key="13">
    <source>
        <dbReference type="SMART" id="SM00382"/>
    </source>
</evidence>
<evidence type="ECO:0000256" key="5">
    <source>
        <dbReference type="ARBA" id="ARBA00022792"/>
    </source>
</evidence>
<comment type="subcellular location">
    <subcellularLocation>
        <location evidence="1">Mitochondrion inner membrane</location>
        <topology evidence="1">Single-pass membrane protein</topology>
    </subcellularLocation>
</comment>
<sequence>MPILVTAVGILSKPGHTLVSLLRERSSQEALKMLLVGAFIGAARSLWSFAAAKAMDCLYVDARIDHGDFAWDWVDDYLNAHNVWSRAASYRIVTVPSTNGGATGDSQVRQTDGRDIHPVPIYRSTPDQPEFWQWRGHWILVYKQHGGYSYSTGAEVGGYITLAVYSWKRWVIDALIDEARERYIEASKPRLVEGSYLAMKIPNVITAEFIQPDLAYEWMLGFLGSRGAFSDVRKVQVSAKRSTSTEWGMMMDRTAAQHIAITPAPGSPQRIKWNGIWLQVTRDAGAPSWRTGMEEGGKVTVIMHHSSHEALANLVDAARTHWMEGSHNALSVHLANANTWDKVIKKPLRPLEGLILPRGVKEMLLTDTREFIASAEWYKRAGVPYRRGYLLHGIPGSGKSSTIYALASELMLPIYSLSLATRGLTDSGLQSLILQSPPDCILTLEDIDCAFPQPRRTDCDDDDDNVDDALEKHQSRLDMRRGPNMDSGVTLSGLLNAIDGVWSEEGRLIFATTNNIEHLDPALLRPGRLDVKVRYETTTREQAARMFVKFFPPGDYPASSTRTCDGDAVRPRTEVVFMDSGRIVELSAAFAAAILDGAFSVADLQGHLLLWKQDPVGAVKAVTDLVQRFHDNHGAGQEVRQCGKD</sequence>
<keyword evidence="8" id="KW-1133">Transmembrane helix</keyword>
<protein>
    <submittedName>
        <fullName evidence="15">p-loop containing nucleoside triphosphate hydrolase protein</fullName>
    </submittedName>
</protein>
<dbReference type="InParanoid" id="A0A165FCI3"/>
<dbReference type="OrthoDB" id="10251412at2759"/>
<keyword evidence="5" id="KW-0999">Mitochondrion inner membrane</keyword>
<dbReference type="Pfam" id="PF25426">
    <property type="entry name" value="AAA_lid_BCS1"/>
    <property type="match status" value="1"/>
</dbReference>
<name>A0A165FCI3_EXIGL</name>
<evidence type="ECO:0000259" key="14">
    <source>
        <dbReference type="SMART" id="SM01024"/>
    </source>
</evidence>
<evidence type="ECO:0000313" key="15">
    <source>
        <dbReference type="EMBL" id="KZV88767.1"/>
    </source>
</evidence>
<evidence type="ECO:0000256" key="4">
    <source>
        <dbReference type="ARBA" id="ARBA00022741"/>
    </source>
</evidence>
<evidence type="ECO:0000256" key="8">
    <source>
        <dbReference type="ARBA" id="ARBA00022989"/>
    </source>
</evidence>
<dbReference type="Pfam" id="PF00004">
    <property type="entry name" value="AAA"/>
    <property type="match status" value="1"/>
</dbReference>
<evidence type="ECO:0000256" key="9">
    <source>
        <dbReference type="ARBA" id="ARBA00023128"/>
    </source>
</evidence>
<dbReference type="InterPro" id="IPR027417">
    <property type="entry name" value="P-loop_NTPase"/>
</dbReference>
<evidence type="ECO:0000256" key="3">
    <source>
        <dbReference type="ARBA" id="ARBA00022692"/>
    </source>
</evidence>
<dbReference type="EMBL" id="KV426090">
    <property type="protein sequence ID" value="KZV88767.1"/>
    <property type="molecule type" value="Genomic_DNA"/>
</dbReference>
<keyword evidence="6 15" id="KW-0378">Hydrolase</keyword>
<keyword evidence="16" id="KW-1185">Reference proteome</keyword>
<dbReference type="SUPFAM" id="SSF52540">
    <property type="entry name" value="P-loop containing nucleoside triphosphate hydrolases"/>
    <property type="match status" value="1"/>
</dbReference>
<evidence type="ECO:0000256" key="7">
    <source>
        <dbReference type="ARBA" id="ARBA00022840"/>
    </source>
</evidence>
<dbReference type="InterPro" id="IPR014851">
    <property type="entry name" value="BCS1_N"/>
</dbReference>
<dbReference type="PROSITE" id="PS00674">
    <property type="entry name" value="AAA"/>
    <property type="match status" value="1"/>
</dbReference>
<keyword evidence="4 12" id="KW-0547">Nucleotide-binding</keyword>